<organism evidence="1">
    <name type="scientific">Streptomyces sp. SID12501</name>
    <dbReference type="NCBI Taxonomy" id="2706042"/>
    <lineage>
        <taxon>Bacteria</taxon>
        <taxon>Bacillati</taxon>
        <taxon>Actinomycetota</taxon>
        <taxon>Actinomycetes</taxon>
        <taxon>Kitasatosporales</taxon>
        <taxon>Streptomycetaceae</taxon>
        <taxon>Streptomyces</taxon>
    </lineage>
</organism>
<accession>A0A6B3C6D2</accession>
<proteinExistence type="predicted"/>
<dbReference type="AlphaFoldDB" id="A0A6B3C6D2"/>
<dbReference type="RefSeq" id="WP_164322731.1">
    <property type="nucleotide sequence ID" value="NZ_JAAGLU010000047.1"/>
</dbReference>
<evidence type="ECO:0000313" key="1">
    <source>
        <dbReference type="EMBL" id="NEC91730.1"/>
    </source>
</evidence>
<dbReference type="EMBL" id="JAAGLU010000047">
    <property type="protein sequence ID" value="NEC91730.1"/>
    <property type="molecule type" value="Genomic_DNA"/>
</dbReference>
<name>A0A6B3C6D2_9ACTN</name>
<sequence>MCGPIDTEGKQQHLLSVFRPETGTAAAQRAMRGRGCEVTHFMAAPDFIVTADALHCRRSHAIHLSEHGASS</sequence>
<comment type="caution">
    <text evidence="1">The sequence shown here is derived from an EMBL/GenBank/DDBJ whole genome shotgun (WGS) entry which is preliminary data.</text>
</comment>
<protein>
    <submittedName>
        <fullName evidence="1">Uncharacterized protein</fullName>
    </submittedName>
</protein>
<reference evidence="1" key="1">
    <citation type="submission" date="2020-01" db="EMBL/GenBank/DDBJ databases">
        <title>Insect and environment-associated Actinomycetes.</title>
        <authorList>
            <person name="Currrie C."/>
            <person name="Chevrette M."/>
            <person name="Carlson C."/>
            <person name="Stubbendieck R."/>
            <person name="Wendt-Pienkowski E."/>
        </authorList>
    </citation>
    <scope>NUCLEOTIDE SEQUENCE</scope>
    <source>
        <strain evidence="1">SID12501</strain>
    </source>
</reference>
<gene>
    <name evidence="1" type="ORF">G3I71_39420</name>
</gene>